<dbReference type="RefSeq" id="WP_123126078.1">
    <property type="nucleotide sequence ID" value="NZ_RJJD01000003.1"/>
</dbReference>
<dbReference type="PANTHER" id="PTHR34300">
    <property type="entry name" value="QUEUOSINE PRECURSOR TRANSPORTER-RELATED"/>
    <property type="match status" value="1"/>
</dbReference>
<dbReference type="HAMAP" id="MF_02088">
    <property type="entry name" value="Q_prec_transport"/>
    <property type="match status" value="1"/>
</dbReference>
<organism evidence="2 3">
    <name type="scientific">Rufibacter latericius</name>
    <dbReference type="NCBI Taxonomy" id="2487040"/>
    <lineage>
        <taxon>Bacteria</taxon>
        <taxon>Pseudomonadati</taxon>
        <taxon>Bacteroidota</taxon>
        <taxon>Cytophagia</taxon>
        <taxon>Cytophagales</taxon>
        <taxon>Hymenobacteraceae</taxon>
        <taxon>Rufibacter</taxon>
    </lineage>
</organism>
<keyword evidence="1" id="KW-1133">Transmembrane helix</keyword>
<dbReference type="GO" id="GO:0022857">
    <property type="term" value="F:transmembrane transporter activity"/>
    <property type="evidence" value="ECO:0007669"/>
    <property type="project" value="UniProtKB-UniRule"/>
</dbReference>
<keyword evidence="1" id="KW-0812">Transmembrane</keyword>
<dbReference type="Pfam" id="PF02592">
    <property type="entry name" value="Vut_1"/>
    <property type="match status" value="1"/>
</dbReference>
<protein>
    <recommendedName>
        <fullName evidence="1">Probable queuosine precursor transporter</fullName>
        <shortName evidence="1">Q precursor transporter</shortName>
    </recommendedName>
</protein>
<feature type="transmembrane region" description="Helical" evidence="1">
    <location>
        <begin position="63"/>
        <end position="82"/>
    </location>
</feature>
<comment type="similarity">
    <text evidence="1">Belongs to the vitamin uptake transporter (VUT/ECF) (TC 2.A.88) family. Q precursor transporter subfamily.</text>
</comment>
<reference evidence="2 3" key="1">
    <citation type="submission" date="2018-11" db="EMBL/GenBank/DDBJ databases">
        <title>Rufibacter latericius sp. nov., isolated from water in Baiyang Lake.</title>
        <authorList>
            <person name="Yang Y."/>
        </authorList>
    </citation>
    <scope>NUCLEOTIDE SEQUENCE [LARGE SCALE GENOMIC DNA]</scope>
    <source>
        <strain evidence="2 3">R-22-1c-1</strain>
    </source>
</reference>
<gene>
    <name evidence="2" type="ORF">EFB08_06200</name>
</gene>
<dbReference type="AlphaFoldDB" id="A0A3M9MU18"/>
<comment type="subcellular location">
    <subcellularLocation>
        <location evidence="1">Cell membrane</location>
        <topology evidence="1">Multi-pass membrane protein</topology>
    </subcellularLocation>
</comment>
<dbReference type="NCBIfam" id="TIGR00697">
    <property type="entry name" value="queuosine precursor transporter"/>
    <property type="match status" value="1"/>
</dbReference>
<evidence type="ECO:0000313" key="2">
    <source>
        <dbReference type="EMBL" id="RNI29021.1"/>
    </source>
</evidence>
<dbReference type="GO" id="GO:0005886">
    <property type="term" value="C:plasma membrane"/>
    <property type="evidence" value="ECO:0007669"/>
    <property type="project" value="UniProtKB-SubCell"/>
</dbReference>
<comment type="caution">
    <text evidence="2">The sequence shown here is derived from an EMBL/GenBank/DDBJ whole genome shotgun (WGS) entry which is preliminary data.</text>
</comment>
<name>A0A3M9MU18_9BACT</name>
<feature type="transmembrane region" description="Helical" evidence="1">
    <location>
        <begin position="94"/>
        <end position="115"/>
    </location>
</feature>
<dbReference type="InterPro" id="IPR003744">
    <property type="entry name" value="YhhQ"/>
</dbReference>
<keyword evidence="1" id="KW-0472">Membrane</keyword>
<keyword evidence="1" id="KW-1003">Cell membrane</keyword>
<dbReference type="Proteomes" id="UP000272117">
    <property type="component" value="Unassembled WGS sequence"/>
</dbReference>
<dbReference type="EMBL" id="RJJD01000003">
    <property type="protein sequence ID" value="RNI29021.1"/>
    <property type="molecule type" value="Genomic_DNA"/>
</dbReference>
<keyword evidence="1" id="KW-0813">Transport</keyword>
<sequence length="264" mass="29084">MQQPSSFKSSMGFKKRQLFMVLCGIFLTNALLAELIGVKIFSGEGVFGLSGAQIPVLGTKLDFNLTAGVIIWPVVFITTDIINEYFGKDGVKRISFLTAGLIAYAFLVIIAATALPPAQFWQEINSQGPNGTAFDMDFAFSKVFRQGLGIIVGSLVAFLLGQLLDAHVFHWLKHLTGSRKIWLRATGSTLVSQLVDTIVVLFIAFYIFGNWDLKTVLSVSVINYLYKFTVAVILTPVLYVAHSIIDRYLAGDREVALETFIAQD</sequence>
<evidence type="ECO:0000256" key="1">
    <source>
        <dbReference type="HAMAP-Rule" id="MF_02088"/>
    </source>
</evidence>
<evidence type="ECO:0000313" key="3">
    <source>
        <dbReference type="Proteomes" id="UP000272117"/>
    </source>
</evidence>
<keyword evidence="3" id="KW-1185">Reference proteome</keyword>
<feature type="transmembrane region" description="Helical" evidence="1">
    <location>
        <begin position="190"/>
        <end position="209"/>
    </location>
</feature>
<feature type="transmembrane region" description="Helical" evidence="1">
    <location>
        <begin position="148"/>
        <end position="169"/>
    </location>
</feature>
<dbReference type="OrthoDB" id="9805479at2"/>
<feature type="transmembrane region" description="Helical" evidence="1">
    <location>
        <begin position="221"/>
        <end position="241"/>
    </location>
</feature>
<proteinExistence type="inferred from homology"/>
<comment type="function">
    <text evidence="1">Involved in the import of queuosine (Q) precursors, required for Q precursor salvage.</text>
</comment>
<dbReference type="PANTHER" id="PTHR34300:SF2">
    <property type="entry name" value="QUEUOSINE PRECURSOR TRANSPORTER-RELATED"/>
    <property type="match status" value="1"/>
</dbReference>
<accession>A0A3M9MU18</accession>